<dbReference type="OrthoDB" id="3595877at2"/>
<sequence>MTRFVTKLAVTTAAFALAAAPVSSVAWAQDSSVDEASGPVAYANAAGSRVSQDGVPGDGTVITETQRSPLRPGVSTLAQTRSVIPKDEGEAKSVGPNYVLSFGEFGEQSPFPGDVPSRAHRVTASLGQNTVPSAEAEATYALQDNGRGGGAAMDNTVLVLENARSTVECAGAEAATAATTADRVLVRQQAGEDRQGTLAPVQLPADGAPLELTGLPFGAPLTVDGADPAVPATSDLRISRLTSFDDLIRQDQWRGGELTRAAAWQVDVVSHVTLAAEDGVEPEVRDIRTKLVLGGVSCSTAAGFVPLAGGGAQKPSVPVKIPAGPAAGAQGPDDGKGAHAESATLLGIVLIAGGATAGGAAVFLLRRARSAKR</sequence>
<feature type="signal peptide" evidence="2">
    <location>
        <begin position="1"/>
        <end position="28"/>
    </location>
</feature>
<proteinExistence type="predicted"/>
<gene>
    <name evidence="3" type="ORF">CFN78_04050</name>
</gene>
<keyword evidence="1" id="KW-1133">Transmembrane helix</keyword>
<evidence type="ECO:0000313" key="3">
    <source>
        <dbReference type="EMBL" id="OZM74320.1"/>
    </source>
</evidence>
<dbReference type="AlphaFoldDB" id="A0A263D778"/>
<dbReference type="Proteomes" id="UP000242444">
    <property type="component" value="Unassembled WGS sequence"/>
</dbReference>
<name>A0A263D778_9PSEU</name>
<accession>A0A263D778</accession>
<keyword evidence="2" id="KW-0732">Signal</keyword>
<keyword evidence="1" id="KW-0812">Transmembrane</keyword>
<organism evidence="3 4">
    <name type="scientific">Amycolatopsis antarctica</name>
    <dbReference type="NCBI Taxonomy" id="1854586"/>
    <lineage>
        <taxon>Bacteria</taxon>
        <taxon>Bacillati</taxon>
        <taxon>Actinomycetota</taxon>
        <taxon>Actinomycetes</taxon>
        <taxon>Pseudonocardiales</taxon>
        <taxon>Pseudonocardiaceae</taxon>
        <taxon>Amycolatopsis</taxon>
    </lineage>
</organism>
<keyword evidence="1" id="KW-0472">Membrane</keyword>
<feature type="chain" id="PRO_5012401927" description="Sortase" evidence="2">
    <location>
        <begin position="29"/>
        <end position="373"/>
    </location>
</feature>
<feature type="transmembrane region" description="Helical" evidence="1">
    <location>
        <begin position="345"/>
        <end position="365"/>
    </location>
</feature>
<comment type="caution">
    <text evidence="3">The sequence shown here is derived from an EMBL/GenBank/DDBJ whole genome shotgun (WGS) entry which is preliminary data.</text>
</comment>
<dbReference type="InParanoid" id="A0A263D778"/>
<keyword evidence="4" id="KW-1185">Reference proteome</keyword>
<reference evidence="3 4" key="1">
    <citation type="submission" date="2017-07" db="EMBL/GenBank/DDBJ databases">
        <title>Amycolatopsis antarcticus sp. nov., isolated from the surface of an Antarcticus brown macroalga.</title>
        <authorList>
            <person name="Wang J."/>
            <person name="Leiva S."/>
            <person name="Huang J."/>
            <person name="Huang Y."/>
        </authorList>
    </citation>
    <scope>NUCLEOTIDE SEQUENCE [LARGE SCALE GENOMIC DNA]</scope>
    <source>
        <strain evidence="3 4">AU-G6</strain>
    </source>
</reference>
<dbReference type="EMBL" id="NKYE01000002">
    <property type="protein sequence ID" value="OZM74320.1"/>
    <property type="molecule type" value="Genomic_DNA"/>
</dbReference>
<evidence type="ECO:0000256" key="1">
    <source>
        <dbReference type="SAM" id="Phobius"/>
    </source>
</evidence>
<evidence type="ECO:0000313" key="4">
    <source>
        <dbReference type="Proteomes" id="UP000242444"/>
    </source>
</evidence>
<evidence type="ECO:0008006" key="5">
    <source>
        <dbReference type="Google" id="ProtNLM"/>
    </source>
</evidence>
<dbReference type="RefSeq" id="WP_094861217.1">
    <property type="nucleotide sequence ID" value="NZ_NKYE01000002.1"/>
</dbReference>
<protein>
    <recommendedName>
        <fullName evidence="5">Sortase</fullName>
    </recommendedName>
</protein>
<evidence type="ECO:0000256" key="2">
    <source>
        <dbReference type="SAM" id="SignalP"/>
    </source>
</evidence>